<dbReference type="Gene3D" id="3.30.70.100">
    <property type="match status" value="1"/>
</dbReference>
<organism evidence="1 2">
    <name type="scientific">Rhodofomes roseus</name>
    <dbReference type="NCBI Taxonomy" id="34475"/>
    <lineage>
        <taxon>Eukaryota</taxon>
        <taxon>Fungi</taxon>
        <taxon>Dikarya</taxon>
        <taxon>Basidiomycota</taxon>
        <taxon>Agaricomycotina</taxon>
        <taxon>Agaricomycetes</taxon>
        <taxon>Polyporales</taxon>
        <taxon>Rhodofomes</taxon>
    </lineage>
</organism>
<name>A0A4Y9YTC9_9APHY</name>
<dbReference type="Proteomes" id="UP000298390">
    <property type="component" value="Unassembled WGS sequence"/>
</dbReference>
<gene>
    <name evidence="1" type="ORF">EVJ58_g2233</name>
</gene>
<sequence length="191" mass="20783">MSLPCIEVVTVPANEAFIASPKDRSVVQPAFDFLKSNRGLINADHERRSTSIPADPVQHAILGKHCKQFMGGAPEVIHIQPLAEPYKALEAPATELAYITVNAGVSKETLETKLDELAKAVNALPESYGAISAVWGPTVEKADTLGLIIGWTSVEAHWNTVKTVPELIQLLKDIREIATISLTHQLLEPYN</sequence>
<evidence type="ECO:0000313" key="2">
    <source>
        <dbReference type="Proteomes" id="UP000298390"/>
    </source>
</evidence>
<dbReference type="AlphaFoldDB" id="A0A4Y9YTC9"/>
<comment type="caution">
    <text evidence="1">The sequence shown here is derived from an EMBL/GenBank/DDBJ whole genome shotgun (WGS) entry which is preliminary data.</text>
</comment>
<evidence type="ECO:0000313" key="1">
    <source>
        <dbReference type="EMBL" id="TFY65030.1"/>
    </source>
</evidence>
<proteinExistence type="predicted"/>
<reference evidence="1 2" key="1">
    <citation type="submission" date="2019-01" db="EMBL/GenBank/DDBJ databases">
        <title>Genome sequencing of the rare red list fungi Fomitopsis rosea.</title>
        <authorList>
            <person name="Buettner E."/>
            <person name="Kellner H."/>
        </authorList>
    </citation>
    <scope>NUCLEOTIDE SEQUENCE [LARGE SCALE GENOMIC DNA]</scope>
    <source>
        <strain evidence="1 2">DSM 105464</strain>
    </source>
</reference>
<accession>A0A4Y9YTC9</accession>
<protein>
    <submittedName>
        <fullName evidence="1">Uncharacterized protein</fullName>
    </submittedName>
</protein>
<dbReference type="EMBL" id="SEKV01000080">
    <property type="protein sequence ID" value="TFY65030.1"/>
    <property type="molecule type" value="Genomic_DNA"/>
</dbReference>